<sequence length="182" mass="21133">MGFKFSKGPISIQEIKESRLLSLRDIQKWEEEFLVRSRGKNYFTEREFVETYRQTFTSGDAKTFARNVFRVMDLDGNGSIDLREFVLGMSSLTGDDVNKKIEWAFRVYDVNGDGVISPKEFKKIVRAIFKMHGRGVSSKEHIDRLCSDLMRSMDADRDGTITLQEFREGCRKHKFLLNALKV</sequence>
<dbReference type="Proteomes" id="UP001347796">
    <property type="component" value="Unassembled WGS sequence"/>
</dbReference>
<evidence type="ECO:0000313" key="8">
    <source>
        <dbReference type="EMBL" id="KAK6188786.1"/>
    </source>
</evidence>
<dbReference type="PANTHER" id="PTHR23055">
    <property type="entry name" value="CALCIUM BINDING PROTEINS"/>
    <property type="match status" value="1"/>
</dbReference>
<feature type="domain" description="EF-hand" evidence="7">
    <location>
        <begin position="141"/>
        <end position="176"/>
    </location>
</feature>
<gene>
    <name evidence="8" type="ORF">SNE40_004893</name>
</gene>
<evidence type="ECO:0000256" key="1">
    <source>
        <dbReference type="ARBA" id="ARBA00006049"/>
    </source>
</evidence>
<evidence type="ECO:0000256" key="3">
    <source>
        <dbReference type="ARBA" id="ARBA00022723"/>
    </source>
</evidence>
<dbReference type="Pfam" id="PF13499">
    <property type="entry name" value="EF-hand_7"/>
    <property type="match status" value="1"/>
</dbReference>
<feature type="domain" description="EF-hand" evidence="7">
    <location>
        <begin position="60"/>
        <end position="95"/>
    </location>
</feature>
<evidence type="ECO:0000259" key="7">
    <source>
        <dbReference type="PROSITE" id="PS50222"/>
    </source>
</evidence>
<dbReference type="InterPro" id="IPR018247">
    <property type="entry name" value="EF_Hand_1_Ca_BS"/>
</dbReference>
<dbReference type="AlphaFoldDB" id="A0AAN8Q1G8"/>
<evidence type="ECO:0000256" key="5">
    <source>
        <dbReference type="ARBA" id="ARBA00022837"/>
    </source>
</evidence>
<feature type="domain" description="EF-hand" evidence="7">
    <location>
        <begin position="96"/>
        <end position="131"/>
    </location>
</feature>
<dbReference type="SMART" id="SM00054">
    <property type="entry name" value="EFh"/>
    <property type="match status" value="3"/>
</dbReference>
<dbReference type="Gene3D" id="1.10.238.10">
    <property type="entry name" value="EF-hand"/>
    <property type="match status" value="1"/>
</dbReference>
<keyword evidence="2" id="KW-0519">Myristate</keyword>
<evidence type="ECO:0000256" key="2">
    <source>
        <dbReference type="ARBA" id="ARBA00022707"/>
    </source>
</evidence>
<keyword evidence="4" id="KW-0677">Repeat</keyword>
<dbReference type="GO" id="GO:0005509">
    <property type="term" value="F:calcium ion binding"/>
    <property type="evidence" value="ECO:0007669"/>
    <property type="project" value="InterPro"/>
</dbReference>
<keyword evidence="5" id="KW-0106">Calcium</keyword>
<dbReference type="PRINTS" id="PR00450">
    <property type="entry name" value="RECOVERIN"/>
</dbReference>
<evidence type="ECO:0000256" key="6">
    <source>
        <dbReference type="ARBA" id="ARBA00023288"/>
    </source>
</evidence>
<comment type="similarity">
    <text evidence="1">Belongs to the recoverin family.</text>
</comment>
<comment type="caution">
    <text evidence="8">The sequence shown here is derived from an EMBL/GenBank/DDBJ whole genome shotgun (WGS) entry which is preliminary data.</text>
</comment>
<dbReference type="PROSITE" id="PS00018">
    <property type="entry name" value="EF_HAND_1"/>
    <property type="match status" value="3"/>
</dbReference>
<dbReference type="InterPro" id="IPR002048">
    <property type="entry name" value="EF_hand_dom"/>
</dbReference>
<keyword evidence="6" id="KW-0449">Lipoprotein</keyword>
<dbReference type="PROSITE" id="PS50222">
    <property type="entry name" value="EF_HAND_2"/>
    <property type="match status" value="3"/>
</dbReference>
<dbReference type="EMBL" id="JAZGQO010000003">
    <property type="protein sequence ID" value="KAK6188786.1"/>
    <property type="molecule type" value="Genomic_DNA"/>
</dbReference>
<dbReference type="PANTHER" id="PTHR23055:SF178">
    <property type="entry name" value="NEUROCALCIN HOMOLOG"/>
    <property type="match status" value="1"/>
</dbReference>
<dbReference type="Pfam" id="PF00036">
    <property type="entry name" value="EF-hand_1"/>
    <property type="match status" value="1"/>
</dbReference>
<keyword evidence="9" id="KW-1185">Reference proteome</keyword>
<accession>A0AAN8Q1G8</accession>
<protein>
    <recommendedName>
        <fullName evidence="7">EF-hand domain-containing protein</fullName>
    </recommendedName>
</protein>
<proteinExistence type="inferred from homology"/>
<dbReference type="InterPro" id="IPR011992">
    <property type="entry name" value="EF-hand-dom_pair"/>
</dbReference>
<evidence type="ECO:0000313" key="9">
    <source>
        <dbReference type="Proteomes" id="UP001347796"/>
    </source>
</evidence>
<evidence type="ECO:0000256" key="4">
    <source>
        <dbReference type="ARBA" id="ARBA00022737"/>
    </source>
</evidence>
<dbReference type="CDD" id="cd00051">
    <property type="entry name" value="EFh"/>
    <property type="match status" value="2"/>
</dbReference>
<dbReference type="SUPFAM" id="SSF47473">
    <property type="entry name" value="EF-hand"/>
    <property type="match status" value="1"/>
</dbReference>
<dbReference type="InterPro" id="IPR028846">
    <property type="entry name" value="Recoverin"/>
</dbReference>
<organism evidence="8 9">
    <name type="scientific">Patella caerulea</name>
    <name type="common">Rayed Mediterranean limpet</name>
    <dbReference type="NCBI Taxonomy" id="87958"/>
    <lineage>
        <taxon>Eukaryota</taxon>
        <taxon>Metazoa</taxon>
        <taxon>Spiralia</taxon>
        <taxon>Lophotrochozoa</taxon>
        <taxon>Mollusca</taxon>
        <taxon>Gastropoda</taxon>
        <taxon>Patellogastropoda</taxon>
        <taxon>Patelloidea</taxon>
        <taxon>Patellidae</taxon>
        <taxon>Patella</taxon>
    </lineage>
</organism>
<keyword evidence="3" id="KW-0479">Metal-binding</keyword>
<reference evidence="8 9" key="1">
    <citation type="submission" date="2024-01" db="EMBL/GenBank/DDBJ databases">
        <title>The genome of the rayed Mediterranean limpet Patella caerulea (Linnaeus, 1758).</title>
        <authorList>
            <person name="Anh-Thu Weber A."/>
            <person name="Halstead-Nussloch G."/>
        </authorList>
    </citation>
    <scope>NUCLEOTIDE SEQUENCE [LARGE SCALE GENOMIC DNA]</scope>
    <source>
        <strain evidence="8">AATW-2023a</strain>
        <tissue evidence="8">Whole specimen</tissue>
    </source>
</reference>
<name>A0AAN8Q1G8_PATCE</name>